<gene>
    <name evidence="1" type="ORF">FHS27_000417</name>
</gene>
<accession>A0A7W5H3Z9</accession>
<evidence type="ECO:0000313" key="2">
    <source>
        <dbReference type="Proteomes" id="UP000536179"/>
    </source>
</evidence>
<evidence type="ECO:0000313" key="1">
    <source>
        <dbReference type="EMBL" id="MBB3204653.1"/>
    </source>
</evidence>
<sequence>MLFLFTSGSRIQAHRHNECRFQSISAAPPVTPVGTYANALRPTKDMKEKGNWEPGQIYRRLIGTRNARKRNVFPQPQRSVLRQILGIDAKNSLS</sequence>
<comment type="caution">
    <text evidence="1">The sequence shown here is derived from an EMBL/GenBank/DDBJ whole genome shotgun (WGS) entry which is preliminary data.</text>
</comment>
<name>A0A7W5H3Z9_9BACT</name>
<organism evidence="1 2">
    <name type="scientific">Aporhodopirellula rubra</name>
    <dbReference type="NCBI Taxonomy" id="980271"/>
    <lineage>
        <taxon>Bacteria</taxon>
        <taxon>Pseudomonadati</taxon>
        <taxon>Planctomycetota</taxon>
        <taxon>Planctomycetia</taxon>
        <taxon>Pirellulales</taxon>
        <taxon>Pirellulaceae</taxon>
        <taxon>Aporhodopirellula</taxon>
    </lineage>
</organism>
<dbReference type="AlphaFoldDB" id="A0A7W5H3Z9"/>
<keyword evidence="2" id="KW-1185">Reference proteome</keyword>
<dbReference type="EMBL" id="JACHXU010000001">
    <property type="protein sequence ID" value="MBB3204653.1"/>
    <property type="molecule type" value="Genomic_DNA"/>
</dbReference>
<protein>
    <submittedName>
        <fullName evidence="1">Uncharacterized protein</fullName>
    </submittedName>
</protein>
<reference evidence="1 2" key="1">
    <citation type="submission" date="2020-08" db="EMBL/GenBank/DDBJ databases">
        <title>Genomic Encyclopedia of Type Strains, Phase III (KMG-III): the genomes of soil and plant-associated and newly described type strains.</title>
        <authorList>
            <person name="Whitman W."/>
        </authorList>
    </citation>
    <scope>NUCLEOTIDE SEQUENCE [LARGE SCALE GENOMIC DNA]</scope>
    <source>
        <strain evidence="1 2">CECT 8075</strain>
    </source>
</reference>
<proteinExistence type="predicted"/>
<dbReference type="Proteomes" id="UP000536179">
    <property type="component" value="Unassembled WGS sequence"/>
</dbReference>